<dbReference type="GO" id="GO:0016887">
    <property type="term" value="F:ATP hydrolysis activity"/>
    <property type="evidence" value="ECO:0007669"/>
    <property type="project" value="InterPro"/>
</dbReference>
<dbReference type="PANTHER" id="PTHR43776">
    <property type="entry name" value="TRANSPORT ATP-BINDING PROTEIN"/>
    <property type="match status" value="1"/>
</dbReference>
<dbReference type="EMBL" id="CP001140">
    <property type="protein sequence ID" value="ACL10616.1"/>
    <property type="molecule type" value="Genomic_DNA"/>
</dbReference>
<evidence type="ECO:0000256" key="1">
    <source>
        <dbReference type="ARBA" id="ARBA00005417"/>
    </source>
</evidence>
<dbReference type="InterPro" id="IPR003439">
    <property type="entry name" value="ABC_transporter-like_ATP-bd"/>
</dbReference>
<dbReference type="STRING" id="490899.DKAM_0290"/>
<dbReference type="InterPro" id="IPR013563">
    <property type="entry name" value="Oligopep_ABC_C"/>
</dbReference>
<organism evidence="6 7">
    <name type="scientific">Desulfurococcus amylolyticus (strain DSM 18924 / JCM 16383 / VKM B-2413 / 1221n)</name>
    <name type="common">Desulfurococcus kamchatkensis</name>
    <dbReference type="NCBI Taxonomy" id="490899"/>
    <lineage>
        <taxon>Archaea</taxon>
        <taxon>Thermoproteota</taxon>
        <taxon>Thermoprotei</taxon>
        <taxon>Desulfurococcales</taxon>
        <taxon>Desulfurococcaceae</taxon>
        <taxon>Desulfurococcus</taxon>
    </lineage>
</organism>
<evidence type="ECO:0000259" key="5">
    <source>
        <dbReference type="PROSITE" id="PS50893"/>
    </source>
</evidence>
<dbReference type="GeneID" id="7170566"/>
<name>B8D2M8_DESA1</name>
<dbReference type="GO" id="GO:0015833">
    <property type="term" value="P:peptide transport"/>
    <property type="evidence" value="ECO:0007669"/>
    <property type="project" value="InterPro"/>
</dbReference>
<dbReference type="HOGENOM" id="CLU_000604_1_23_2"/>
<dbReference type="SMART" id="SM00382">
    <property type="entry name" value="AAA"/>
    <property type="match status" value="1"/>
</dbReference>
<feature type="domain" description="ABC transporter" evidence="5">
    <location>
        <begin position="6"/>
        <end position="253"/>
    </location>
</feature>
<dbReference type="InterPro" id="IPR003593">
    <property type="entry name" value="AAA+_ATPase"/>
</dbReference>
<dbReference type="GO" id="GO:0005524">
    <property type="term" value="F:ATP binding"/>
    <property type="evidence" value="ECO:0007669"/>
    <property type="project" value="UniProtKB-KW"/>
</dbReference>
<comment type="similarity">
    <text evidence="1">Belongs to the ABC transporter superfamily.</text>
</comment>
<dbReference type="eggNOG" id="arCOG00184">
    <property type="taxonomic scope" value="Archaea"/>
</dbReference>
<evidence type="ECO:0000313" key="7">
    <source>
        <dbReference type="Proteomes" id="UP000006903"/>
    </source>
</evidence>
<dbReference type="PROSITE" id="PS50893">
    <property type="entry name" value="ABC_TRANSPORTER_2"/>
    <property type="match status" value="1"/>
</dbReference>
<reference evidence="6 7" key="1">
    <citation type="journal article" date="2009" name="J. Bacteriol.">
        <title>Complete genome sequence of the anaerobic, protein-degrading hyperthermophilic crenarchaeon Desulfurococcus kamchatkensis.</title>
        <authorList>
            <person name="Ravin N.V."/>
            <person name="Mardanov A.V."/>
            <person name="Beletsky A.V."/>
            <person name="Kublanov I.V."/>
            <person name="Kolganova T.V."/>
            <person name="Lebedinsky A.V."/>
            <person name="Chernyh N.A."/>
            <person name="Bonch-Osmolovskaya E.A."/>
            <person name="Skryabin K.G."/>
        </authorList>
    </citation>
    <scope>NUCLEOTIDE SEQUENCE [LARGE SCALE GENOMIC DNA]</scope>
    <source>
        <strain evidence="7">DSM 18924 / JCM 16383 / VKM B-2413 / 1221n</strain>
    </source>
</reference>
<dbReference type="Gene3D" id="3.40.50.300">
    <property type="entry name" value="P-loop containing nucleotide triphosphate hydrolases"/>
    <property type="match status" value="1"/>
</dbReference>
<evidence type="ECO:0000256" key="3">
    <source>
        <dbReference type="ARBA" id="ARBA00022741"/>
    </source>
</evidence>
<dbReference type="NCBIfam" id="TIGR01727">
    <property type="entry name" value="oligo_HPY"/>
    <property type="match status" value="1"/>
</dbReference>
<dbReference type="PANTHER" id="PTHR43776:SF7">
    <property type="entry name" value="D,D-DIPEPTIDE TRANSPORT ATP-BINDING PROTEIN DDPF-RELATED"/>
    <property type="match status" value="1"/>
</dbReference>
<proteinExistence type="inferred from homology"/>
<dbReference type="AlphaFoldDB" id="B8D2M8"/>
<keyword evidence="2" id="KW-0813">Transport</keyword>
<dbReference type="FunFam" id="3.40.50.300:FF:000016">
    <property type="entry name" value="Oligopeptide ABC transporter ATP-binding component"/>
    <property type="match status" value="1"/>
</dbReference>
<dbReference type="SUPFAM" id="SSF52540">
    <property type="entry name" value="P-loop containing nucleoside triphosphate hydrolases"/>
    <property type="match status" value="1"/>
</dbReference>
<protein>
    <submittedName>
        <fullName evidence="6">Oligopeptide/dipeptide ABC transporter, ATPase subunit</fullName>
    </submittedName>
</protein>
<dbReference type="KEGG" id="dka:DKAM_0290"/>
<dbReference type="CDD" id="cd03257">
    <property type="entry name" value="ABC_NikE_OppD_transporters"/>
    <property type="match status" value="1"/>
</dbReference>
<dbReference type="InterPro" id="IPR027417">
    <property type="entry name" value="P-loop_NTPase"/>
</dbReference>
<dbReference type="GO" id="GO:0055085">
    <property type="term" value="P:transmembrane transport"/>
    <property type="evidence" value="ECO:0007669"/>
    <property type="project" value="UniProtKB-ARBA"/>
</dbReference>
<accession>B8D2M8</accession>
<dbReference type="InterPro" id="IPR017871">
    <property type="entry name" value="ABC_transporter-like_CS"/>
</dbReference>
<dbReference type="InterPro" id="IPR050319">
    <property type="entry name" value="ABC_transp_ATP-bind"/>
</dbReference>
<dbReference type="PROSITE" id="PS00211">
    <property type="entry name" value="ABC_TRANSPORTER_1"/>
    <property type="match status" value="1"/>
</dbReference>
<dbReference type="Pfam" id="PF00005">
    <property type="entry name" value="ABC_tran"/>
    <property type="match status" value="1"/>
</dbReference>
<sequence length="321" mass="36360">MSEALIDVVNLKKYFKVRGLFSTKLVKAVDDVSFSIYKGETLGLVGESGCGKTTLGKLLLLLHEPTDGKIMFEGKDITRLKGGELKEFRRNTQMVFQDPHTSLNPRMTIAEILEEPIREHNVEIQGDIEDFLADQMKLVGLNPELLYRYPHELSGGQKQRVAILRAILLKPKFIVLDEPTSALDVSVQAQVLELLRDLQRKFGLTYLFISHDISVVKYMSNRIGVMYLGKLVEIGGSDQVFNNPLHPYSQMLLSAVPIPDPKIARTRKRIKLEGEPPSPINPPTGCRFHPRCPYAKDICRRETPPLREVEKGHYVACWVRV</sequence>
<evidence type="ECO:0000313" key="6">
    <source>
        <dbReference type="EMBL" id="ACL10616.1"/>
    </source>
</evidence>
<gene>
    <name evidence="6" type="ordered locus">DKAM_0290</name>
</gene>
<dbReference type="Pfam" id="PF08352">
    <property type="entry name" value="oligo_HPY"/>
    <property type="match status" value="1"/>
</dbReference>
<evidence type="ECO:0000256" key="2">
    <source>
        <dbReference type="ARBA" id="ARBA00022448"/>
    </source>
</evidence>
<keyword evidence="4" id="KW-0067">ATP-binding</keyword>
<keyword evidence="3" id="KW-0547">Nucleotide-binding</keyword>
<dbReference type="RefSeq" id="WP_012607958.1">
    <property type="nucleotide sequence ID" value="NC_011766.1"/>
</dbReference>
<evidence type="ECO:0000256" key="4">
    <source>
        <dbReference type="ARBA" id="ARBA00022840"/>
    </source>
</evidence>
<dbReference type="Proteomes" id="UP000006903">
    <property type="component" value="Chromosome"/>
</dbReference>